<protein>
    <submittedName>
        <fullName evidence="1">Uncharacterized protein</fullName>
    </submittedName>
</protein>
<organism evidence="1">
    <name type="scientific">Anguilla anguilla</name>
    <name type="common">European freshwater eel</name>
    <name type="synonym">Muraena anguilla</name>
    <dbReference type="NCBI Taxonomy" id="7936"/>
    <lineage>
        <taxon>Eukaryota</taxon>
        <taxon>Metazoa</taxon>
        <taxon>Chordata</taxon>
        <taxon>Craniata</taxon>
        <taxon>Vertebrata</taxon>
        <taxon>Euteleostomi</taxon>
        <taxon>Actinopterygii</taxon>
        <taxon>Neopterygii</taxon>
        <taxon>Teleostei</taxon>
        <taxon>Anguilliformes</taxon>
        <taxon>Anguillidae</taxon>
        <taxon>Anguilla</taxon>
    </lineage>
</organism>
<name>A0A0E9T6C5_ANGAN</name>
<accession>A0A0E9T6C5</accession>
<reference evidence="1" key="2">
    <citation type="journal article" date="2015" name="Fish Shellfish Immunol.">
        <title>Early steps in the European eel (Anguilla anguilla)-Vibrio vulnificus interaction in the gills: Role of the RtxA13 toxin.</title>
        <authorList>
            <person name="Callol A."/>
            <person name="Pajuelo D."/>
            <person name="Ebbesson L."/>
            <person name="Teles M."/>
            <person name="MacKenzie S."/>
            <person name="Amaro C."/>
        </authorList>
    </citation>
    <scope>NUCLEOTIDE SEQUENCE</scope>
</reference>
<dbReference type="AlphaFoldDB" id="A0A0E9T6C5"/>
<dbReference type="EMBL" id="GBXM01059620">
    <property type="protein sequence ID" value="JAH48957.1"/>
    <property type="molecule type" value="Transcribed_RNA"/>
</dbReference>
<sequence length="51" mass="5813">MKQIATMSVYDHCIQCYVANTTQCVDTFVLVLHEKHCSPTSCCDKKIFLSK</sequence>
<evidence type="ECO:0000313" key="1">
    <source>
        <dbReference type="EMBL" id="JAH48957.1"/>
    </source>
</evidence>
<reference evidence="1" key="1">
    <citation type="submission" date="2014-11" db="EMBL/GenBank/DDBJ databases">
        <authorList>
            <person name="Amaro Gonzalez C."/>
        </authorList>
    </citation>
    <scope>NUCLEOTIDE SEQUENCE</scope>
</reference>
<proteinExistence type="predicted"/>